<gene>
    <name evidence="5" type="ORF">ACFSNC_03430</name>
</gene>
<dbReference type="InterPro" id="IPR052037">
    <property type="entry name" value="LPS_export_LptA"/>
</dbReference>
<protein>
    <submittedName>
        <fullName evidence="5">LptA/OstA family protein</fullName>
    </submittedName>
</protein>
<evidence type="ECO:0000256" key="2">
    <source>
        <dbReference type="SAM" id="MobiDB-lite"/>
    </source>
</evidence>
<dbReference type="EMBL" id="JBHUHD010000001">
    <property type="protein sequence ID" value="MFD2139441.1"/>
    <property type="molecule type" value="Genomic_DNA"/>
</dbReference>
<feature type="region of interest" description="Disordered" evidence="2">
    <location>
        <begin position="97"/>
        <end position="122"/>
    </location>
</feature>
<organism evidence="5 6">
    <name type="scientific">Ancylobacter oerskovii</name>
    <dbReference type="NCBI Taxonomy" id="459519"/>
    <lineage>
        <taxon>Bacteria</taxon>
        <taxon>Pseudomonadati</taxon>
        <taxon>Pseudomonadota</taxon>
        <taxon>Alphaproteobacteria</taxon>
        <taxon>Hyphomicrobiales</taxon>
        <taxon>Xanthobacteraceae</taxon>
        <taxon>Ancylobacter</taxon>
    </lineage>
</organism>
<feature type="domain" description="Organic solvent tolerance-like N-terminal" evidence="4">
    <location>
        <begin position="50"/>
        <end position="200"/>
    </location>
</feature>
<keyword evidence="6" id="KW-1185">Reference proteome</keyword>
<dbReference type="InterPro" id="IPR005653">
    <property type="entry name" value="OstA-like_N"/>
</dbReference>
<proteinExistence type="predicted"/>
<evidence type="ECO:0000313" key="5">
    <source>
        <dbReference type="EMBL" id="MFD2139441.1"/>
    </source>
</evidence>
<dbReference type="RefSeq" id="WP_213352186.1">
    <property type="nucleotide sequence ID" value="NZ_JAHBGB010000019.1"/>
</dbReference>
<dbReference type="PANTHER" id="PTHR36504">
    <property type="entry name" value="LIPOPOLYSACCHARIDE EXPORT SYSTEM PROTEIN LPTA"/>
    <property type="match status" value="1"/>
</dbReference>
<evidence type="ECO:0000313" key="6">
    <source>
        <dbReference type="Proteomes" id="UP001597299"/>
    </source>
</evidence>
<comment type="caution">
    <text evidence="5">The sequence shown here is derived from an EMBL/GenBank/DDBJ whole genome shotgun (WGS) entry which is preliminary data.</text>
</comment>
<dbReference type="Proteomes" id="UP001597299">
    <property type="component" value="Unassembled WGS sequence"/>
</dbReference>
<accession>A0ABW4YSX9</accession>
<dbReference type="PANTHER" id="PTHR36504:SF1">
    <property type="entry name" value="LIPOPOLYSACCHARIDE EXPORT SYSTEM PROTEIN LPTA"/>
    <property type="match status" value="1"/>
</dbReference>
<reference evidence="6" key="1">
    <citation type="journal article" date="2019" name="Int. J. Syst. Evol. Microbiol.">
        <title>The Global Catalogue of Microorganisms (GCM) 10K type strain sequencing project: providing services to taxonomists for standard genome sequencing and annotation.</title>
        <authorList>
            <consortium name="The Broad Institute Genomics Platform"/>
            <consortium name="The Broad Institute Genome Sequencing Center for Infectious Disease"/>
            <person name="Wu L."/>
            <person name="Ma J."/>
        </authorList>
    </citation>
    <scope>NUCLEOTIDE SEQUENCE [LARGE SCALE GENOMIC DNA]</scope>
    <source>
        <strain evidence="6">CCM 7435</strain>
    </source>
</reference>
<sequence length="230" mass="23657">MYALSRSAALLLALAPALAVALVARPAAAQGQNVPNALQGFAANRDQPIKIDANTLEVRDQEKKAIFSGNVVVQQGDTNMRSRELVVFYDGKSITDTKPAGDAKSDAKPAGEAKPAGDAKPAADAATAAAAGNPINSSSIRRLEINGGVIVTTKEQQATGDQGVFEAKSNTITLTGNPVVLTSGQNVVRGKRLVVDLTTGTSRIEGGRVESLIVPGSVKQQPGAPAKPKP</sequence>
<dbReference type="Gene3D" id="2.60.450.10">
    <property type="entry name" value="Lipopolysaccharide (LPS) transport protein A like domain"/>
    <property type="match status" value="1"/>
</dbReference>
<feature type="compositionally biased region" description="Basic and acidic residues" evidence="2">
    <location>
        <begin position="97"/>
        <end position="117"/>
    </location>
</feature>
<keyword evidence="1 3" id="KW-0732">Signal</keyword>
<evidence type="ECO:0000259" key="4">
    <source>
        <dbReference type="Pfam" id="PF03968"/>
    </source>
</evidence>
<feature type="signal peptide" evidence="3">
    <location>
        <begin position="1"/>
        <end position="29"/>
    </location>
</feature>
<evidence type="ECO:0000256" key="3">
    <source>
        <dbReference type="SAM" id="SignalP"/>
    </source>
</evidence>
<dbReference type="Pfam" id="PF03968">
    <property type="entry name" value="LptD_N"/>
    <property type="match status" value="1"/>
</dbReference>
<feature type="chain" id="PRO_5046087254" evidence="3">
    <location>
        <begin position="30"/>
        <end position="230"/>
    </location>
</feature>
<evidence type="ECO:0000256" key="1">
    <source>
        <dbReference type="ARBA" id="ARBA00022729"/>
    </source>
</evidence>
<name>A0ABW4YSX9_9HYPH</name>